<evidence type="ECO:0000259" key="8">
    <source>
        <dbReference type="PROSITE" id="PS50011"/>
    </source>
</evidence>
<dbReference type="EC" id="2.7.11.1" evidence="1"/>
<proteinExistence type="predicted"/>
<keyword evidence="2" id="KW-0723">Serine/threonine-protein kinase</keyword>
<dbReference type="Gene3D" id="1.10.510.10">
    <property type="entry name" value="Transferase(Phosphotransferase) domain 1"/>
    <property type="match status" value="1"/>
</dbReference>
<evidence type="ECO:0000256" key="5">
    <source>
        <dbReference type="ARBA" id="ARBA00022777"/>
    </source>
</evidence>
<feature type="transmembrane region" description="Helical" evidence="7">
    <location>
        <begin position="417"/>
        <end position="436"/>
    </location>
</feature>
<evidence type="ECO:0000313" key="9">
    <source>
        <dbReference type="EMBL" id="BDE96460.1"/>
    </source>
</evidence>
<dbReference type="PROSITE" id="PS00108">
    <property type="entry name" value="PROTEIN_KINASE_ST"/>
    <property type="match status" value="1"/>
</dbReference>
<keyword evidence="7" id="KW-0472">Membrane</keyword>
<dbReference type="SMART" id="SM00220">
    <property type="entry name" value="S_TKc"/>
    <property type="match status" value="1"/>
</dbReference>
<dbReference type="InterPro" id="IPR011009">
    <property type="entry name" value="Kinase-like_dom_sf"/>
</dbReference>
<dbReference type="RefSeq" id="WP_102378030.1">
    <property type="nucleotide sequence ID" value="NZ_AP025564.1"/>
</dbReference>
<dbReference type="PANTHER" id="PTHR43289">
    <property type="entry name" value="MITOGEN-ACTIVATED PROTEIN KINASE KINASE KINASE 20-RELATED"/>
    <property type="match status" value="1"/>
</dbReference>
<gene>
    <name evidence="9" type="ORF">CE91St30_17930</name>
</gene>
<evidence type="ECO:0000256" key="7">
    <source>
        <dbReference type="SAM" id="Phobius"/>
    </source>
</evidence>
<dbReference type="SUPFAM" id="SSF56112">
    <property type="entry name" value="Protein kinase-like (PK-like)"/>
    <property type="match status" value="1"/>
</dbReference>
<keyword evidence="10" id="KW-1185">Reference proteome</keyword>
<keyword evidence="3" id="KW-0808">Transferase</keyword>
<feature type="transmembrane region" description="Helical" evidence="7">
    <location>
        <begin position="338"/>
        <end position="361"/>
    </location>
</feature>
<reference evidence="9 10" key="1">
    <citation type="submission" date="2022-01" db="EMBL/GenBank/DDBJ databases">
        <title>Novel bile acid biosynthetic pathways are enriched in the microbiome of centenarians.</title>
        <authorList>
            <person name="Sato Y."/>
            <person name="Atarashi K."/>
            <person name="Plichta R.D."/>
            <person name="Arai Y."/>
            <person name="Sasajima S."/>
            <person name="Kearney M.S."/>
            <person name="Suda W."/>
            <person name="Takeshita K."/>
            <person name="Sasaki T."/>
            <person name="Okamoto S."/>
            <person name="Skelly N.A."/>
            <person name="Okamura Y."/>
            <person name="Vlamakis H."/>
            <person name="Li Y."/>
            <person name="Tanoue T."/>
            <person name="Takei H."/>
            <person name="Nittono H."/>
            <person name="Narushima S."/>
            <person name="Irie J."/>
            <person name="Itoh H."/>
            <person name="Moriya K."/>
            <person name="Sugiura Y."/>
            <person name="Suematsu M."/>
            <person name="Moritoki N."/>
            <person name="Shibata S."/>
            <person name="Littman R.D."/>
            <person name="Fischbach A.M."/>
            <person name="Uwamino Y."/>
            <person name="Inoue T."/>
            <person name="Honda A."/>
            <person name="Hattori M."/>
            <person name="Murai T."/>
            <person name="Xavier J.R."/>
            <person name="Hirose N."/>
            <person name="Honda K."/>
        </authorList>
    </citation>
    <scope>NUCLEOTIDE SEQUENCE [LARGE SCALE GENOMIC DNA]</scope>
    <source>
        <strain evidence="9 10">CE91-St30</strain>
    </source>
</reference>
<evidence type="ECO:0000256" key="3">
    <source>
        <dbReference type="ARBA" id="ARBA00022679"/>
    </source>
</evidence>
<protein>
    <recommendedName>
        <fullName evidence="1">non-specific serine/threonine protein kinase</fullName>
        <ecNumber evidence="1">2.7.11.1</ecNumber>
    </recommendedName>
</protein>
<evidence type="ECO:0000256" key="1">
    <source>
        <dbReference type="ARBA" id="ARBA00012513"/>
    </source>
</evidence>
<dbReference type="InterPro" id="IPR000719">
    <property type="entry name" value="Prot_kinase_dom"/>
</dbReference>
<name>A0ABM7WJK3_9ACTN</name>
<feature type="transmembrane region" description="Helical" evidence="7">
    <location>
        <begin position="377"/>
        <end position="396"/>
    </location>
</feature>
<keyword evidence="6" id="KW-0067">ATP-binding</keyword>
<dbReference type="EMBL" id="AP025564">
    <property type="protein sequence ID" value="BDE96460.1"/>
    <property type="molecule type" value="Genomic_DNA"/>
</dbReference>
<dbReference type="Pfam" id="PF00069">
    <property type="entry name" value="Pkinase"/>
    <property type="match status" value="1"/>
</dbReference>
<keyword evidence="7" id="KW-0812">Transmembrane</keyword>
<dbReference type="Proteomes" id="UP001320544">
    <property type="component" value="Chromosome"/>
</dbReference>
<dbReference type="InterPro" id="IPR008271">
    <property type="entry name" value="Ser/Thr_kinase_AS"/>
</dbReference>
<sequence length="437" mass="47441">MTYDELSEHLNALQRDDCYRVDTVMKEGPYERTEKVYFVGANGSEQGPYVRKIIKAESGLGSAYECIFQAQKNGRRFSYLPRVAECYSTGSDRVVVMEYVYGETLQDVVYRCDPSVALAVDLFPKLCKAVEELHAAFSPPLIHRDLKPSNVMVSRDSLTIIDFGITRTYKDGADADTKHFGTRAYAPPEQFGFGQTDVRSDVYALGMLLYFCLTEKTPDAKARAHAFAAPAVPEVLRMIIQKAVELDPVDRYQTVAELLAAFDRATAEPAYVLSGARYRNEASGSAGAGHFPSAPAAPQSPPIAFPGSVRSSMPPGAGGSHLRQAGGPLSRIPVGLGIAWDIVVLFVLCIFLAATVGLIASPDPTAVYAGYPLAKRIVLYGSLFVFFFVPLAYFVSDRRPLKKMVPALGKLTVPKDALILLGGFALAVIIIVACTAL</sequence>
<keyword evidence="5" id="KW-0418">Kinase</keyword>
<feature type="domain" description="Protein kinase" evidence="8">
    <location>
        <begin position="19"/>
        <end position="271"/>
    </location>
</feature>
<keyword evidence="7" id="KW-1133">Transmembrane helix</keyword>
<organism evidence="9 10">
    <name type="scientific">Raoultibacter timonensis</name>
    <dbReference type="NCBI Taxonomy" id="1907662"/>
    <lineage>
        <taxon>Bacteria</taxon>
        <taxon>Bacillati</taxon>
        <taxon>Actinomycetota</taxon>
        <taxon>Coriobacteriia</taxon>
        <taxon>Eggerthellales</taxon>
        <taxon>Eggerthellaceae</taxon>
        <taxon>Raoultibacter</taxon>
    </lineage>
</organism>
<dbReference type="PROSITE" id="PS50011">
    <property type="entry name" value="PROTEIN_KINASE_DOM"/>
    <property type="match status" value="1"/>
</dbReference>
<keyword evidence="4" id="KW-0547">Nucleotide-binding</keyword>
<dbReference type="PANTHER" id="PTHR43289:SF6">
    <property type="entry name" value="SERINE_THREONINE-PROTEIN KINASE NEKL-3"/>
    <property type="match status" value="1"/>
</dbReference>
<evidence type="ECO:0000256" key="4">
    <source>
        <dbReference type="ARBA" id="ARBA00022741"/>
    </source>
</evidence>
<evidence type="ECO:0000313" key="10">
    <source>
        <dbReference type="Proteomes" id="UP001320544"/>
    </source>
</evidence>
<evidence type="ECO:0000256" key="6">
    <source>
        <dbReference type="ARBA" id="ARBA00022840"/>
    </source>
</evidence>
<accession>A0ABM7WJK3</accession>
<evidence type="ECO:0000256" key="2">
    <source>
        <dbReference type="ARBA" id="ARBA00022527"/>
    </source>
</evidence>